<dbReference type="OrthoDB" id="540503at2759"/>
<accession>A0A6A4MAM1</accession>
<gene>
    <name evidence="2" type="ORF">C3L33_03016</name>
</gene>
<dbReference type="EMBL" id="QEFC01000305">
    <property type="protein sequence ID" value="KAE9465074.1"/>
    <property type="molecule type" value="Genomic_DNA"/>
</dbReference>
<dbReference type="PANTHER" id="PTHR46038">
    <property type="entry name" value="EXPRESSED PROTEIN-RELATED"/>
    <property type="match status" value="1"/>
</dbReference>
<dbReference type="InterPro" id="IPR044821">
    <property type="entry name" value="At1g28695/At4g15970-like"/>
</dbReference>
<feature type="non-terminal residue" evidence="2">
    <location>
        <position position="1"/>
    </location>
</feature>
<evidence type="ECO:0000313" key="2">
    <source>
        <dbReference type="EMBL" id="KAE9465074.1"/>
    </source>
</evidence>
<feature type="domain" description="Nucleotide-diphospho-sugar transferase" evidence="1">
    <location>
        <begin position="189"/>
        <end position="357"/>
    </location>
</feature>
<dbReference type="InterPro" id="IPR005069">
    <property type="entry name" value="Nucl-diP-sugar_transferase"/>
</dbReference>
<comment type="caution">
    <text evidence="2">The sequence shown here is derived from an EMBL/GenBank/DDBJ whole genome shotgun (WGS) entry which is preliminary data.</text>
</comment>
<dbReference type="Pfam" id="PF03407">
    <property type="entry name" value="Nucleotid_trans"/>
    <property type="match status" value="3"/>
</dbReference>
<feature type="domain" description="Nucleotide-diphospho-sugar transferase" evidence="1">
    <location>
        <begin position="433"/>
        <end position="569"/>
    </location>
</feature>
<protein>
    <recommendedName>
        <fullName evidence="1">Nucleotide-diphospho-sugar transferase domain-containing protein</fullName>
    </recommendedName>
</protein>
<dbReference type="PANTHER" id="PTHR46038:SF12">
    <property type="entry name" value="OS03G0731800 PROTEIN"/>
    <property type="match status" value="1"/>
</dbReference>
<dbReference type="AlphaFoldDB" id="A0A6A4MAM1"/>
<evidence type="ECO:0000313" key="3">
    <source>
        <dbReference type="Proteomes" id="UP000428333"/>
    </source>
</evidence>
<name>A0A6A4MAM1_9ERIC</name>
<sequence>MACDSYRGKESFDINNGFSIVRSNNKTISLYDIWYSKRKEYVGRNEQHVLVQLMQNGLFQDLGLNVRFLDTIHFSGFCENSRDVGLVVTVHANCCITISAKLADLTTVIHDWERAKKLSANEMSTFKWSEHKASQNGYLQDELDEVLAETSTENKTVIIAVVNKAYVEGDKSMLDLFLDGFWHGDVEGINFVEEKFYGNEDYYKMMWRRTQFLGDVLKRGYNFIFTDTDILWLRNPFSILSPNETFDFQIACDGYRGNELCYVNNGFTIVRSNNKTITLYDTWYAKRNDDVRQTEQDVVRLLIENGFFKDLGLNYRLLDTLYFSGFCENSRDIGFVVTVHANCCLGLNGQSTKLHKMVIYDQDGLDEVLAETSTENKTVIIAVVNKAYVEGDKSMLDLFLDGFWLGDGTQGCTCPKIIKDDVEADSVSWGCSQAGYNFIFTDTDILWLRNPFSILKPNETFDFQIACDVYQGNKSFKVNNGFAIVRSNNKTISLYDTWYAKRKVYVRKNEQEVLQKLMQNGLFRDLGLNVRFLDTLYFSSFSENSKDVGVVVTVHANFCRSISAKLTDLTTVIHDWKRAKKLPANETSTFKWSEHIACILEKFTVIQKFPENVYLRISFIFV</sequence>
<organism evidence="2 3">
    <name type="scientific">Rhododendron williamsianum</name>
    <dbReference type="NCBI Taxonomy" id="262921"/>
    <lineage>
        <taxon>Eukaryota</taxon>
        <taxon>Viridiplantae</taxon>
        <taxon>Streptophyta</taxon>
        <taxon>Embryophyta</taxon>
        <taxon>Tracheophyta</taxon>
        <taxon>Spermatophyta</taxon>
        <taxon>Magnoliopsida</taxon>
        <taxon>eudicotyledons</taxon>
        <taxon>Gunneridae</taxon>
        <taxon>Pentapetalae</taxon>
        <taxon>asterids</taxon>
        <taxon>Ericales</taxon>
        <taxon>Ericaceae</taxon>
        <taxon>Ericoideae</taxon>
        <taxon>Rhodoreae</taxon>
        <taxon>Rhododendron</taxon>
    </lineage>
</organism>
<proteinExistence type="predicted"/>
<evidence type="ECO:0000259" key="1">
    <source>
        <dbReference type="Pfam" id="PF03407"/>
    </source>
</evidence>
<reference evidence="2 3" key="1">
    <citation type="journal article" date="2019" name="Genome Biol. Evol.">
        <title>The Rhododendron genome and chromosomal organization provide insight into shared whole-genome duplications across the heath family (Ericaceae).</title>
        <authorList>
            <person name="Soza V.L."/>
            <person name="Lindsley D."/>
            <person name="Waalkes A."/>
            <person name="Ramage E."/>
            <person name="Patwardhan R.P."/>
            <person name="Burton J.N."/>
            <person name="Adey A."/>
            <person name="Kumar A."/>
            <person name="Qiu R."/>
            <person name="Shendure J."/>
            <person name="Hall B."/>
        </authorList>
    </citation>
    <scope>NUCLEOTIDE SEQUENCE [LARGE SCALE GENOMIC DNA]</scope>
    <source>
        <strain evidence="2">RSF 1966-606</strain>
    </source>
</reference>
<feature type="domain" description="Nucleotide-diphospho-sugar transferase" evidence="1">
    <location>
        <begin position="2"/>
        <end position="105"/>
    </location>
</feature>
<keyword evidence="3" id="KW-1185">Reference proteome</keyword>
<dbReference type="Proteomes" id="UP000428333">
    <property type="component" value="Linkage Group LG02"/>
</dbReference>